<keyword evidence="2" id="KW-1185">Reference proteome</keyword>
<proteinExistence type="predicted"/>
<dbReference type="Pfam" id="PF04134">
    <property type="entry name" value="DCC1-like"/>
    <property type="match status" value="1"/>
</dbReference>
<name>A0A4R6R6X3_9BURK</name>
<gene>
    <name evidence="1" type="ORF">EV672_10882</name>
</gene>
<sequence>MNDAAKPEVLTVLYDGGCPLCRREIAHVQGLAAQRTDSALCFVDVSAAQSTVPAAERAALLARFHVQRPDGSRLDGAAAFVAMWARLPGWRWLARLARWPGVLPALEWAYRGFLRVRPRLQALARRAERTA</sequence>
<dbReference type="OrthoDB" id="5294764at2"/>
<evidence type="ECO:0000313" key="1">
    <source>
        <dbReference type="EMBL" id="TDP81297.1"/>
    </source>
</evidence>
<protein>
    <submittedName>
        <fullName evidence="1">Putative DCC family thiol-disulfide oxidoreductase YuxK</fullName>
    </submittedName>
</protein>
<evidence type="ECO:0000313" key="2">
    <source>
        <dbReference type="Proteomes" id="UP000294593"/>
    </source>
</evidence>
<accession>A0A4R6R6X3</accession>
<dbReference type="EMBL" id="SNXW01000008">
    <property type="protein sequence ID" value="TDP81297.1"/>
    <property type="molecule type" value="Genomic_DNA"/>
</dbReference>
<dbReference type="InterPro" id="IPR044691">
    <property type="entry name" value="DCC1_Trx"/>
</dbReference>
<dbReference type="AlphaFoldDB" id="A0A4R6R6X3"/>
<dbReference type="RefSeq" id="WP_133610229.1">
    <property type="nucleotide sequence ID" value="NZ_SNXW01000008.1"/>
</dbReference>
<dbReference type="PANTHER" id="PTHR34290:SF2">
    <property type="entry name" value="OS04G0668800 PROTEIN"/>
    <property type="match status" value="1"/>
</dbReference>
<dbReference type="PANTHER" id="PTHR34290">
    <property type="entry name" value="SI:CH73-390P7.2"/>
    <property type="match status" value="1"/>
</dbReference>
<dbReference type="InterPro" id="IPR007263">
    <property type="entry name" value="DCC1-like"/>
</dbReference>
<reference evidence="1 2" key="1">
    <citation type="submission" date="2019-03" db="EMBL/GenBank/DDBJ databases">
        <title>Genomic Encyclopedia of Type Strains, Phase IV (KMG-IV): sequencing the most valuable type-strain genomes for metagenomic binning, comparative biology and taxonomic classification.</title>
        <authorList>
            <person name="Goeker M."/>
        </authorList>
    </citation>
    <scope>NUCLEOTIDE SEQUENCE [LARGE SCALE GENOMIC DNA]</scope>
    <source>
        <strain evidence="1 2">DSM 11901</strain>
    </source>
</reference>
<dbReference type="GO" id="GO:0015035">
    <property type="term" value="F:protein-disulfide reductase activity"/>
    <property type="evidence" value="ECO:0007669"/>
    <property type="project" value="InterPro"/>
</dbReference>
<dbReference type="Proteomes" id="UP000294593">
    <property type="component" value="Unassembled WGS sequence"/>
</dbReference>
<comment type="caution">
    <text evidence="1">The sequence shown here is derived from an EMBL/GenBank/DDBJ whole genome shotgun (WGS) entry which is preliminary data.</text>
</comment>
<organism evidence="1 2">
    <name type="scientific">Aquabacterium commune</name>
    <dbReference type="NCBI Taxonomy" id="70586"/>
    <lineage>
        <taxon>Bacteria</taxon>
        <taxon>Pseudomonadati</taxon>
        <taxon>Pseudomonadota</taxon>
        <taxon>Betaproteobacteria</taxon>
        <taxon>Burkholderiales</taxon>
        <taxon>Aquabacterium</taxon>
    </lineage>
</organism>